<evidence type="ECO:0000313" key="1">
    <source>
        <dbReference type="EMBL" id="RHX91868.1"/>
    </source>
</evidence>
<name>A0A396ZEF9_9LEPT</name>
<proteinExistence type="predicted"/>
<evidence type="ECO:0000313" key="2">
    <source>
        <dbReference type="Proteomes" id="UP000265798"/>
    </source>
</evidence>
<protein>
    <submittedName>
        <fullName evidence="1">Uncharacterized protein</fullName>
    </submittedName>
</protein>
<dbReference type="Proteomes" id="UP000265798">
    <property type="component" value="Unassembled WGS sequence"/>
</dbReference>
<dbReference type="AlphaFoldDB" id="A0A396ZEF9"/>
<gene>
    <name evidence="1" type="ORF">DLM75_01055</name>
</gene>
<organism evidence="1 2">
    <name type="scientific">Leptospira stimsonii</name>
    <dbReference type="NCBI Taxonomy" id="2202203"/>
    <lineage>
        <taxon>Bacteria</taxon>
        <taxon>Pseudomonadati</taxon>
        <taxon>Spirochaetota</taxon>
        <taxon>Spirochaetia</taxon>
        <taxon>Leptospirales</taxon>
        <taxon>Leptospiraceae</taxon>
        <taxon>Leptospira</taxon>
    </lineage>
</organism>
<sequence>MSLKQVWELHQFLMGEKKNGCRNSYKEAWKMNPLFSKLSFENRVRTSDHKLNFQVHNRL</sequence>
<dbReference type="EMBL" id="QHCT01000001">
    <property type="protein sequence ID" value="RHX91868.1"/>
    <property type="molecule type" value="Genomic_DNA"/>
</dbReference>
<comment type="caution">
    <text evidence="1">The sequence shown here is derived from an EMBL/GenBank/DDBJ whole genome shotgun (WGS) entry which is preliminary data.</text>
</comment>
<accession>A0A396ZEF9</accession>
<reference evidence="2" key="1">
    <citation type="submission" date="2018-05" db="EMBL/GenBank/DDBJ databases">
        <title>Leptospira yasudae sp. nov. and Leptospira stimsonii sp. nov., two pathogenic species of the genus Leptospira isolated from environmental sources.</title>
        <authorList>
            <person name="Casanovas-Massana A."/>
            <person name="Hamond C."/>
            <person name="Santos L.A."/>
            <person name="Hacker K.P."/>
            <person name="Balassiano I."/>
            <person name="Medeiros M.A."/>
            <person name="Reis M.G."/>
            <person name="Ko A.I."/>
            <person name="Wunder E.A."/>
        </authorList>
    </citation>
    <scope>NUCLEOTIDE SEQUENCE [LARGE SCALE GENOMIC DNA]</scope>
    <source>
        <strain evidence="2">Yale</strain>
    </source>
</reference>